<dbReference type="NCBIfam" id="TIGR01494">
    <property type="entry name" value="ATPase_P-type"/>
    <property type="match status" value="1"/>
</dbReference>
<dbReference type="PROSITE" id="PS00154">
    <property type="entry name" value="ATPASE_E1_E2"/>
    <property type="match status" value="1"/>
</dbReference>
<feature type="domain" description="P-type ATPase A" evidence="12">
    <location>
        <begin position="103"/>
        <end position="209"/>
    </location>
</feature>
<evidence type="ECO:0000259" key="13">
    <source>
        <dbReference type="Pfam" id="PF00689"/>
    </source>
</evidence>
<dbReference type="PANTHER" id="PTHR24093">
    <property type="entry name" value="CATION TRANSPORTING ATPASE"/>
    <property type="match status" value="1"/>
</dbReference>
<dbReference type="GO" id="GO:0046872">
    <property type="term" value="F:metal ion binding"/>
    <property type="evidence" value="ECO:0007669"/>
    <property type="project" value="UniProtKB-KW"/>
</dbReference>
<dbReference type="SFLD" id="SFLDG00002">
    <property type="entry name" value="C1.7:_P-type_atpase_like"/>
    <property type="match status" value="1"/>
</dbReference>
<feature type="transmembrane region" description="Helical" evidence="11">
    <location>
        <begin position="68"/>
        <end position="87"/>
    </location>
</feature>
<keyword evidence="3" id="KW-0479">Metal-binding</keyword>
<dbReference type="GO" id="GO:0016887">
    <property type="term" value="F:ATP hydrolysis activity"/>
    <property type="evidence" value="ECO:0007669"/>
    <property type="project" value="InterPro"/>
</dbReference>
<dbReference type="InterPro" id="IPR001757">
    <property type="entry name" value="P_typ_ATPase"/>
</dbReference>
<evidence type="ECO:0000313" key="15">
    <source>
        <dbReference type="EMBL" id="EEX21851.1"/>
    </source>
</evidence>
<evidence type="ECO:0000313" key="16">
    <source>
        <dbReference type="Proteomes" id="UP000003755"/>
    </source>
</evidence>
<dbReference type="STRING" id="537007.BLAHAN_05479"/>
<dbReference type="SUPFAM" id="SSF81653">
    <property type="entry name" value="Calcium ATPase, transduction domain A"/>
    <property type="match status" value="1"/>
</dbReference>
<dbReference type="PANTHER" id="PTHR24093:SF477">
    <property type="entry name" value="CALCIUM-TRANSPORTING ATPASE"/>
    <property type="match status" value="1"/>
</dbReference>
<feature type="transmembrane region" description="Helical" evidence="11">
    <location>
        <begin position="749"/>
        <end position="766"/>
    </location>
</feature>
<dbReference type="GO" id="GO:0005886">
    <property type="term" value="C:plasma membrane"/>
    <property type="evidence" value="ECO:0007669"/>
    <property type="project" value="TreeGrafter"/>
</dbReference>
<proteinExistence type="predicted"/>
<evidence type="ECO:0000256" key="10">
    <source>
        <dbReference type="SAM" id="MobiDB-lite"/>
    </source>
</evidence>
<keyword evidence="9 11" id="KW-0472">Membrane</keyword>
<dbReference type="HOGENOM" id="CLU_002360_3_3_9"/>
<keyword evidence="4" id="KW-0547">Nucleotide-binding</keyword>
<dbReference type="Gene3D" id="2.70.150.10">
    <property type="entry name" value="Calcium-transporting ATPase, cytoplasmic transduction domain A"/>
    <property type="match status" value="1"/>
</dbReference>
<dbReference type="InterPro" id="IPR036412">
    <property type="entry name" value="HAD-like_sf"/>
</dbReference>
<evidence type="ECO:0000256" key="9">
    <source>
        <dbReference type="ARBA" id="ARBA00023136"/>
    </source>
</evidence>
<dbReference type="eggNOG" id="COG0474">
    <property type="taxonomic scope" value="Bacteria"/>
</dbReference>
<keyword evidence="6" id="KW-0460">Magnesium</keyword>
<evidence type="ECO:0000256" key="5">
    <source>
        <dbReference type="ARBA" id="ARBA00022840"/>
    </source>
</evidence>
<dbReference type="PRINTS" id="PR00120">
    <property type="entry name" value="HATPASE"/>
</dbReference>
<feature type="transmembrane region" description="Helical" evidence="11">
    <location>
        <begin position="240"/>
        <end position="261"/>
    </location>
</feature>
<dbReference type="Pfam" id="PF00689">
    <property type="entry name" value="Cation_ATPase_C"/>
    <property type="match status" value="1"/>
</dbReference>
<evidence type="ECO:0000256" key="11">
    <source>
        <dbReference type="SAM" id="Phobius"/>
    </source>
</evidence>
<evidence type="ECO:0000256" key="7">
    <source>
        <dbReference type="ARBA" id="ARBA00022967"/>
    </source>
</evidence>
<dbReference type="KEGG" id="bhan:CGC63_09335"/>
<accession>C9L7V6</accession>
<organism evidence="15 16">
    <name type="scientific">Blautia hansenii DSM 20583</name>
    <dbReference type="NCBI Taxonomy" id="537007"/>
    <lineage>
        <taxon>Bacteria</taxon>
        <taxon>Bacillati</taxon>
        <taxon>Bacillota</taxon>
        <taxon>Clostridia</taxon>
        <taxon>Lachnospirales</taxon>
        <taxon>Lachnospiraceae</taxon>
        <taxon>Blautia</taxon>
    </lineage>
</organism>
<dbReference type="SFLD" id="SFLDS00003">
    <property type="entry name" value="Haloacid_Dehalogenase"/>
    <property type="match status" value="1"/>
</dbReference>
<sequence>MNLNGLNDQQVEKSRQKYGSNKLPEPKQKTWFNFFTDGLKDKITIILIMMAGVFFALAFLGVESFSEPVIILAVLAIVSGINVRTNLSIQKSNNSLRAKTAVRYCNVIRNGSVVKINKDDIVVGDIICLEMGQEIFADGYIVEGEIAVSNAAINGETKECKKHYISGFKYPEEITTDHYTDETCVFAGTTVMSGEAKMLVQTVGINTVNGDTLVKMQTLEPTKTALDIALDKLADFISKWGTVAAFGGFLIATATGILEVGFREYFSGDVLQIIRTIAENISVALTIIVAAVPEGLPMIVKFVTKMNVKTMEKANILTKNPSKIPELAYVNYVCTDKTGTLTTGVMTPKEIITGDMKSQKINKDNLPEILKENIALTSGSLFDEKGKITGGNSIDRAMLSLLNQSEFNSILTQNPKSKKQPFNSQFKYSAFSTSCEFGDTSYYKGAPEKILSNCKYRLENGKIVEMTDEDRINILSEIYDLTTKAMRCIAFAYNMEALEENVIPEDLVFTAVIGVQDPVRKEVPDAVKTAKEAGITVVEITGDCIETAVAVAQEAGIYEKGDMALTDAEFSGMTDEEIKDIIPRLRVIARCSPTTKLRLITLAQELGYSTAMTGDGTNDAPALTKSDVGFAMNSGTDVAKEAGDIILVDDNFASIVKGVKLGRTFMHNILMFLNFQLPINYSLLAMNFLYPVFLTGSFLTSALILIINIIMDSLNSLSFGGEPPKDEYMKEQPLKKGEGLFVNGSKKHIAINACIFSLAFGLMIFSPIKHLFATEAAGLSARFALLCFMAVLNGFTLRTDSRNLFKGLSKNKLFYRIAIGIFVGTIALVQFGGSVLHTASLNLTQWLAVTALSTIVLLADFIRKTMKKRRNK</sequence>
<dbReference type="InterPro" id="IPR023298">
    <property type="entry name" value="ATPase_P-typ_TM_dom_sf"/>
</dbReference>
<dbReference type="RefSeq" id="WP_003020674.1">
    <property type="nucleotide sequence ID" value="NZ_CP022413.2"/>
</dbReference>
<dbReference type="AlphaFoldDB" id="C9L7V6"/>
<dbReference type="InterPro" id="IPR008250">
    <property type="entry name" value="ATPase_P-typ_transduc_dom_A_sf"/>
</dbReference>
<name>C9L7V6_BLAHA</name>
<feature type="domain" description="Cation-transporting P-type ATPase N-terminal" evidence="14">
    <location>
        <begin position="4"/>
        <end position="53"/>
    </location>
</feature>
<dbReference type="InterPro" id="IPR023299">
    <property type="entry name" value="ATPase_P-typ_cyto_dom_N"/>
</dbReference>
<keyword evidence="5" id="KW-0067">ATP-binding</keyword>
<dbReference type="InterPro" id="IPR023214">
    <property type="entry name" value="HAD_sf"/>
</dbReference>
<dbReference type="InterPro" id="IPR018303">
    <property type="entry name" value="ATPase_P-typ_P_site"/>
</dbReference>
<feature type="transmembrane region" description="Helical" evidence="11">
    <location>
        <begin position="813"/>
        <end position="831"/>
    </location>
</feature>
<feature type="transmembrane region" description="Helical" evidence="11">
    <location>
        <begin position="843"/>
        <end position="862"/>
    </location>
</feature>
<keyword evidence="16" id="KW-1185">Reference proteome</keyword>
<dbReference type="InterPro" id="IPR006068">
    <property type="entry name" value="ATPase_P-typ_cation-transptr_C"/>
</dbReference>
<protein>
    <submittedName>
        <fullName evidence="15">Calcium-translocating P-type ATPase, PMCA-type</fullName>
    </submittedName>
</protein>
<keyword evidence="8 11" id="KW-1133">Transmembrane helix</keyword>
<dbReference type="Proteomes" id="UP000003755">
    <property type="component" value="Unassembled WGS sequence"/>
</dbReference>
<dbReference type="SFLD" id="SFLDF00027">
    <property type="entry name" value="p-type_atpase"/>
    <property type="match status" value="1"/>
</dbReference>
<feature type="transmembrane region" description="Helical" evidence="11">
    <location>
        <begin position="689"/>
        <end position="710"/>
    </location>
</feature>
<dbReference type="GO" id="GO:0005388">
    <property type="term" value="F:P-type calcium transporter activity"/>
    <property type="evidence" value="ECO:0007669"/>
    <property type="project" value="TreeGrafter"/>
</dbReference>
<gene>
    <name evidence="15" type="ORF">BLAHAN_05479</name>
</gene>
<evidence type="ECO:0000256" key="2">
    <source>
        <dbReference type="ARBA" id="ARBA00022692"/>
    </source>
</evidence>
<feature type="region of interest" description="Disordered" evidence="10">
    <location>
        <begin position="1"/>
        <end position="24"/>
    </location>
</feature>
<keyword evidence="2 11" id="KW-0812">Transmembrane</keyword>
<dbReference type="Pfam" id="PF00690">
    <property type="entry name" value="Cation_ATPase_N"/>
    <property type="match status" value="1"/>
</dbReference>
<evidence type="ECO:0000256" key="6">
    <source>
        <dbReference type="ARBA" id="ARBA00022842"/>
    </source>
</evidence>
<evidence type="ECO:0000259" key="14">
    <source>
        <dbReference type="Pfam" id="PF00690"/>
    </source>
</evidence>
<keyword evidence="7" id="KW-1278">Translocase</keyword>
<dbReference type="InterPro" id="IPR059000">
    <property type="entry name" value="ATPase_P-type_domA"/>
</dbReference>
<dbReference type="SUPFAM" id="SSF81660">
    <property type="entry name" value="Metal cation-transporting ATPase, ATP-binding domain N"/>
    <property type="match status" value="1"/>
</dbReference>
<dbReference type="PRINTS" id="PR00119">
    <property type="entry name" value="CATATPASE"/>
</dbReference>
<dbReference type="Pfam" id="PF00122">
    <property type="entry name" value="E1-E2_ATPase"/>
    <property type="match status" value="1"/>
</dbReference>
<evidence type="ECO:0000256" key="4">
    <source>
        <dbReference type="ARBA" id="ARBA00022741"/>
    </source>
</evidence>
<dbReference type="Gene3D" id="1.20.1110.10">
    <property type="entry name" value="Calcium-transporting ATPase, transmembrane domain"/>
    <property type="match status" value="2"/>
</dbReference>
<dbReference type="SUPFAM" id="SSF81665">
    <property type="entry name" value="Calcium ATPase, transmembrane domain M"/>
    <property type="match status" value="1"/>
</dbReference>
<dbReference type="Gene3D" id="3.40.1110.10">
    <property type="entry name" value="Calcium-transporting ATPase, cytoplasmic domain N"/>
    <property type="match status" value="1"/>
</dbReference>
<dbReference type="InterPro" id="IPR044492">
    <property type="entry name" value="P_typ_ATPase_HD_dom"/>
</dbReference>
<evidence type="ECO:0000256" key="3">
    <source>
        <dbReference type="ARBA" id="ARBA00022723"/>
    </source>
</evidence>
<evidence type="ECO:0000256" key="8">
    <source>
        <dbReference type="ARBA" id="ARBA00022989"/>
    </source>
</evidence>
<feature type="transmembrane region" description="Helical" evidence="11">
    <location>
        <begin position="43"/>
        <end position="62"/>
    </location>
</feature>
<feature type="transmembrane region" description="Helical" evidence="11">
    <location>
        <begin position="772"/>
        <end position="792"/>
    </location>
</feature>
<reference evidence="15" key="1">
    <citation type="submission" date="2009-09" db="EMBL/GenBank/DDBJ databases">
        <authorList>
            <person name="Weinstock G."/>
            <person name="Sodergren E."/>
            <person name="Clifton S."/>
            <person name="Fulton L."/>
            <person name="Fulton B."/>
            <person name="Courtney L."/>
            <person name="Fronick C."/>
            <person name="Harrison M."/>
            <person name="Strong C."/>
            <person name="Farmer C."/>
            <person name="Delahaunty K."/>
            <person name="Markovic C."/>
            <person name="Hall O."/>
            <person name="Minx P."/>
            <person name="Tomlinson C."/>
            <person name="Mitreva M."/>
            <person name="Nelson J."/>
            <person name="Hou S."/>
            <person name="Wollam A."/>
            <person name="Pepin K.H."/>
            <person name="Johnson M."/>
            <person name="Bhonagiri V."/>
            <person name="Nash W.E."/>
            <person name="Warren W."/>
            <person name="Chinwalla A."/>
            <person name="Mardis E.R."/>
            <person name="Wilson R.K."/>
        </authorList>
    </citation>
    <scope>NUCLEOTIDE SEQUENCE [LARGE SCALE GENOMIC DNA]</scope>
    <source>
        <strain evidence="15">DSM 20583</strain>
    </source>
</reference>
<dbReference type="SUPFAM" id="SSF56784">
    <property type="entry name" value="HAD-like"/>
    <property type="match status" value="1"/>
</dbReference>
<comment type="caution">
    <text evidence="15">The sequence shown here is derived from an EMBL/GenBank/DDBJ whole genome shotgun (WGS) entry which is preliminary data.</text>
</comment>
<dbReference type="GO" id="GO:0005524">
    <property type="term" value="F:ATP binding"/>
    <property type="evidence" value="ECO:0007669"/>
    <property type="project" value="UniProtKB-KW"/>
</dbReference>
<feature type="domain" description="Cation-transporting P-type ATPase C-terminal" evidence="13">
    <location>
        <begin position="698"/>
        <end position="865"/>
    </location>
</feature>
<evidence type="ECO:0000256" key="1">
    <source>
        <dbReference type="ARBA" id="ARBA00004141"/>
    </source>
</evidence>
<dbReference type="Gene3D" id="3.40.50.1000">
    <property type="entry name" value="HAD superfamily/HAD-like"/>
    <property type="match status" value="1"/>
</dbReference>
<evidence type="ECO:0000259" key="12">
    <source>
        <dbReference type="Pfam" id="PF00122"/>
    </source>
</evidence>
<dbReference type="InterPro" id="IPR004014">
    <property type="entry name" value="ATPase_P-typ_cation-transptr_N"/>
</dbReference>
<dbReference type="Pfam" id="PF13246">
    <property type="entry name" value="Cation_ATPase"/>
    <property type="match status" value="1"/>
</dbReference>
<dbReference type="EMBL" id="ABYU02000016">
    <property type="protein sequence ID" value="EEX21851.1"/>
    <property type="molecule type" value="Genomic_DNA"/>
</dbReference>
<comment type="subcellular location">
    <subcellularLocation>
        <location evidence="1">Membrane</location>
        <topology evidence="1">Multi-pass membrane protein</topology>
    </subcellularLocation>
</comment>